<keyword evidence="5" id="KW-1185">Reference proteome</keyword>
<dbReference type="GO" id="GO:0003677">
    <property type="term" value="F:DNA binding"/>
    <property type="evidence" value="ECO:0007669"/>
    <property type="project" value="UniProtKB-UniRule"/>
</dbReference>
<dbReference type="InterPro" id="IPR041583">
    <property type="entry name" value="TetR_C_31"/>
</dbReference>
<dbReference type="EMBL" id="CP021354">
    <property type="protein sequence ID" value="AWK70242.1"/>
    <property type="molecule type" value="Genomic_DNA"/>
</dbReference>
<accession>A0A2S2BNQ7</accession>
<organism evidence="4 5">
    <name type="scientific">Rhodococcus oxybenzonivorans</name>
    <dbReference type="NCBI Taxonomy" id="1990687"/>
    <lineage>
        <taxon>Bacteria</taxon>
        <taxon>Bacillati</taxon>
        <taxon>Actinomycetota</taxon>
        <taxon>Actinomycetes</taxon>
        <taxon>Mycobacteriales</taxon>
        <taxon>Nocardiaceae</taxon>
        <taxon>Rhodococcus</taxon>
    </lineage>
</organism>
<dbReference type="KEGG" id="roz:CBI38_00275"/>
<proteinExistence type="predicted"/>
<feature type="DNA-binding region" description="H-T-H motif" evidence="2">
    <location>
        <begin position="25"/>
        <end position="44"/>
    </location>
</feature>
<feature type="domain" description="HTH tetR-type" evidence="3">
    <location>
        <begin position="2"/>
        <end position="62"/>
    </location>
</feature>
<reference evidence="4 5" key="1">
    <citation type="submission" date="2017-05" db="EMBL/GenBank/DDBJ databases">
        <title>Isolation of Rhodococcus sp. S2-17 biodegrading of BP-3.</title>
        <authorList>
            <person name="Lee Y."/>
            <person name="Kim K.H."/>
            <person name="Chun B.H."/>
            <person name="Jung H.S."/>
            <person name="Jeon C.O."/>
        </authorList>
    </citation>
    <scope>NUCLEOTIDE SEQUENCE [LARGE SCALE GENOMIC DNA]</scope>
    <source>
        <strain evidence="4 5">S2-17</strain>
    </source>
</reference>
<dbReference type="SUPFAM" id="SSF46689">
    <property type="entry name" value="Homeodomain-like"/>
    <property type="match status" value="1"/>
</dbReference>
<name>A0A2S2BNQ7_9NOCA</name>
<dbReference type="Gene3D" id="1.10.357.10">
    <property type="entry name" value="Tetracycline Repressor, domain 2"/>
    <property type="match status" value="1"/>
</dbReference>
<dbReference type="Pfam" id="PF17940">
    <property type="entry name" value="TetR_C_31"/>
    <property type="match status" value="1"/>
</dbReference>
<evidence type="ECO:0000256" key="2">
    <source>
        <dbReference type="PROSITE-ProRule" id="PRU00335"/>
    </source>
</evidence>
<dbReference type="InterPro" id="IPR009057">
    <property type="entry name" value="Homeodomain-like_sf"/>
</dbReference>
<dbReference type="PROSITE" id="PS50977">
    <property type="entry name" value="HTH_TETR_2"/>
    <property type="match status" value="1"/>
</dbReference>
<dbReference type="Proteomes" id="UP000245711">
    <property type="component" value="Chromosome"/>
</dbReference>
<gene>
    <name evidence="4" type="ORF">CBI38_00275</name>
</gene>
<protein>
    <submittedName>
        <fullName evidence="4">TetR family transcriptional regulator</fullName>
    </submittedName>
</protein>
<dbReference type="OrthoDB" id="7506349at2"/>
<dbReference type="InterPro" id="IPR001647">
    <property type="entry name" value="HTH_TetR"/>
</dbReference>
<dbReference type="RefSeq" id="WP_109325416.1">
    <property type="nucleotide sequence ID" value="NZ_CP021354.1"/>
</dbReference>
<sequence length="182" mass="19315">MTGRREQLLDAAIDVLGRKGARALTHRAVDESAGMPQGSTSNYFRTRGALLEGMVTRLAARDVDDWEKFADLRPDGMEALVEALAAFTRYAAGPDRIRSSARYALFMEASAVPALGEIIGSARAGLVEWGASMLDLAGSRNPAADAVVVTDYLDGVILHQLTVPDPDFDPTPGITAVLGALT</sequence>
<evidence type="ECO:0000259" key="3">
    <source>
        <dbReference type="PROSITE" id="PS50977"/>
    </source>
</evidence>
<evidence type="ECO:0000313" key="5">
    <source>
        <dbReference type="Proteomes" id="UP000245711"/>
    </source>
</evidence>
<dbReference type="Pfam" id="PF00440">
    <property type="entry name" value="TetR_N"/>
    <property type="match status" value="1"/>
</dbReference>
<keyword evidence="1 2" id="KW-0238">DNA-binding</keyword>
<evidence type="ECO:0000313" key="4">
    <source>
        <dbReference type="EMBL" id="AWK70242.1"/>
    </source>
</evidence>
<evidence type="ECO:0000256" key="1">
    <source>
        <dbReference type="ARBA" id="ARBA00023125"/>
    </source>
</evidence>
<dbReference type="AlphaFoldDB" id="A0A2S2BNQ7"/>